<dbReference type="PANTHER" id="PTHR43433">
    <property type="entry name" value="HYDROLASE, ALPHA/BETA FOLD FAMILY PROTEIN"/>
    <property type="match status" value="1"/>
</dbReference>
<protein>
    <submittedName>
        <fullName evidence="2">Alpha/beta hydrolase</fullName>
    </submittedName>
</protein>
<dbReference type="Gene3D" id="3.40.50.1820">
    <property type="entry name" value="alpha/beta hydrolase"/>
    <property type="match status" value="1"/>
</dbReference>
<comment type="caution">
    <text evidence="2">The sequence shown here is derived from an EMBL/GenBank/DDBJ whole genome shotgun (WGS) entry which is preliminary data.</text>
</comment>
<sequence length="284" mass="30671">MSPTNLHESTPTQLIEVGSTRLAYRRFGKEGATPLVCLQHFTGTINNWDSIHTNRLAQDRPVVLVDYRGVGRSSGETPGSMQGMARDIIAFIEALGVGQVDLFGFSLGGMVAQQIVLDAPKLIRRLILAGTGPSGGEGMDTFSPQVQEIVTRANSTAEERMLELFFAPTATSQAAGKAWLSRIGARQVDREPEAVAQVAGAQLEALAAWGQVIGERYSDLKKITQPTLVVNGADDIMVPTVNSYILQQTIPNARLMLFPDSGHGAHFQYPEEFAEAASRFLSAD</sequence>
<dbReference type="InterPro" id="IPR029058">
    <property type="entry name" value="AB_hydrolase_fold"/>
</dbReference>
<evidence type="ECO:0000259" key="1">
    <source>
        <dbReference type="Pfam" id="PF00561"/>
    </source>
</evidence>
<evidence type="ECO:0000313" key="3">
    <source>
        <dbReference type="Proteomes" id="UP000539985"/>
    </source>
</evidence>
<name>A0A7Y7X9Z4_9PSED</name>
<feature type="domain" description="AB hydrolase-1" evidence="1">
    <location>
        <begin position="34"/>
        <end position="268"/>
    </location>
</feature>
<dbReference type="InterPro" id="IPR000073">
    <property type="entry name" value="AB_hydrolase_1"/>
</dbReference>
<reference evidence="2 3" key="1">
    <citation type="submission" date="2020-04" db="EMBL/GenBank/DDBJ databases">
        <title>Molecular characterization of pseudomonads from Agaricus bisporus reveal novel blotch 2 pathogens in Western Europe.</title>
        <authorList>
            <person name="Taparia T."/>
            <person name="Krijger M."/>
            <person name="Haynes E."/>
            <person name="Elpinstone J.G."/>
            <person name="Noble R."/>
            <person name="Van Der Wolf J."/>
        </authorList>
    </citation>
    <scope>NUCLEOTIDE SEQUENCE [LARGE SCALE GENOMIC DNA]</scope>
    <source>
        <strain evidence="2 3">H7001</strain>
    </source>
</reference>
<dbReference type="SUPFAM" id="SSF53474">
    <property type="entry name" value="alpha/beta-Hydrolases"/>
    <property type="match status" value="1"/>
</dbReference>
<dbReference type="InterPro" id="IPR050471">
    <property type="entry name" value="AB_hydrolase"/>
</dbReference>
<keyword evidence="2" id="KW-0378">Hydrolase</keyword>
<dbReference type="AlphaFoldDB" id="A0A7Y7X9Z4"/>
<dbReference type="PANTHER" id="PTHR43433:SF5">
    <property type="entry name" value="AB HYDROLASE-1 DOMAIN-CONTAINING PROTEIN"/>
    <property type="match status" value="1"/>
</dbReference>
<proteinExistence type="predicted"/>
<dbReference type="GO" id="GO:0016787">
    <property type="term" value="F:hydrolase activity"/>
    <property type="evidence" value="ECO:0007669"/>
    <property type="project" value="UniProtKB-KW"/>
</dbReference>
<evidence type="ECO:0000313" key="2">
    <source>
        <dbReference type="EMBL" id="NWB95751.1"/>
    </source>
</evidence>
<dbReference type="Proteomes" id="UP000539985">
    <property type="component" value="Unassembled WGS sequence"/>
</dbReference>
<organism evidence="2 3">
    <name type="scientific">Pseudomonas gingeri</name>
    <dbReference type="NCBI Taxonomy" id="117681"/>
    <lineage>
        <taxon>Bacteria</taxon>
        <taxon>Pseudomonadati</taxon>
        <taxon>Pseudomonadota</taxon>
        <taxon>Gammaproteobacteria</taxon>
        <taxon>Pseudomonadales</taxon>
        <taxon>Pseudomonadaceae</taxon>
        <taxon>Pseudomonas</taxon>
    </lineage>
</organism>
<dbReference type="Pfam" id="PF00561">
    <property type="entry name" value="Abhydrolase_1"/>
    <property type="match status" value="1"/>
</dbReference>
<gene>
    <name evidence="2" type="ORF">HX882_07615</name>
</gene>
<dbReference type="EMBL" id="JACAQB010000004">
    <property type="protein sequence ID" value="NWB95751.1"/>
    <property type="molecule type" value="Genomic_DNA"/>
</dbReference>
<dbReference type="PRINTS" id="PR00111">
    <property type="entry name" value="ABHYDROLASE"/>
</dbReference>
<dbReference type="RefSeq" id="WP_177101014.1">
    <property type="nucleotide sequence ID" value="NZ_JACAQB010000004.1"/>
</dbReference>
<accession>A0A7Y7X9Z4</accession>